<evidence type="ECO:0000256" key="6">
    <source>
        <dbReference type="ARBA" id="ARBA00022833"/>
    </source>
</evidence>
<evidence type="ECO:0000256" key="3">
    <source>
        <dbReference type="ARBA" id="ARBA00022490"/>
    </source>
</evidence>
<organism evidence="12 13">
    <name type="scientific">Larinioides sclopetarius</name>
    <dbReference type="NCBI Taxonomy" id="280406"/>
    <lineage>
        <taxon>Eukaryota</taxon>
        <taxon>Metazoa</taxon>
        <taxon>Ecdysozoa</taxon>
        <taxon>Arthropoda</taxon>
        <taxon>Chelicerata</taxon>
        <taxon>Arachnida</taxon>
        <taxon>Araneae</taxon>
        <taxon>Araneomorphae</taxon>
        <taxon>Entelegynae</taxon>
        <taxon>Araneoidea</taxon>
        <taxon>Araneidae</taxon>
        <taxon>Larinioides</taxon>
    </lineage>
</organism>
<dbReference type="Gene3D" id="3.10.20.90">
    <property type="entry name" value="Phosphatidylinositol 3-kinase Catalytic Subunit, Chain A, domain 1"/>
    <property type="match status" value="1"/>
</dbReference>
<evidence type="ECO:0008006" key="14">
    <source>
        <dbReference type="Google" id="ProtNLM"/>
    </source>
</evidence>
<name>A0AAV2B456_9ARAC</name>
<dbReference type="EMBL" id="CAXIEN010000257">
    <property type="protein sequence ID" value="CAL1289953.1"/>
    <property type="molecule type" value="Genomic_DNA"/>
</dbReference>
<comment type="caution">
    <text evidence="12">The sequence shown here is derived from an EMBL/GenBank/DDBJ whole genome shotgun (WGS) entry which is preliminary data.</text>
</comment>
<dbReference type="CDD" id="cd14320">
    <property type="entry name" value="UBA_SQSTM"/>
    <property type="match status" value="1"/>
</dbReference>
<feature type="domain" description="PB1" evidence="11">
    <location>
        <begin position="2"/>
        <end position="88"/>
    </location>
</feature>
<feature type="domain" description="ZZ-type" evidence="10">
    <location>
        <begin position="112"/>
        <end position="162"/>
    </location>
</feature>
<dbReference type="GO" id="GO:0035973">
    <property type="term" value="P:aggrephagy"/>
    <property type="evidence" value="ECO:0007669"/>
    <property type="project" value="TreeGrafter"/>
</dbReference>
<evidence type="ECO:0000256" key="7">
    <source>
        <dbReference type="ARBA" id="ARBA00023242"/>
    </source>
</evidence>
<dbReference type="GO" id="GO:0070530">
    <property type="term" value="F:K63-linked polyubiquitin modification-dependent protein binding"/>
    <property type="evidence" value="ECO:0007669"/>
    <property type="project" value="TreeGrafter"/>
</dbReference>
<dbReference type="InterPro" id="IPR053793">
    <property type="entry name" value="PB1-like"/>
</dbReference>
<dbReference type="Gene3D" id="1.10.8.10">
    <property type="entry name" value="DNA helicase RuvA subunit, C-terminal domain"/>
    <property type="match status" value="1"/>
</dbReference>
<sequence>MVHVIKVYLDDGKNEKQIRRLAVGSDVISSFQLLKEKIRTLFQLPVDSFDVKWKDSENDEILMSSDGELAQALANADDGLLRVFVTLSQTIPKEKQAETKSTQEPKATGEVHPHVVCDACNGSVCGDRYKCLQCKDFDLCSSCHSANKHPYHDMVKLVKPTFAPREWAFLGSRRMWRSMFGHVARGFSCPLPSQSSSSTSSEECQGQSSCKDMGNALNKFLNGDFVAAEKLFTEGLGSFLQSWPGGIDVKLETSPGRRPNREFRKCSKNKKEKEENAPTPSTTDKATEKEETAAAAEEKIEAHPPKSEETVKLEKVEPSQIFGIFGDYGKTSSEVKETECTKVENEVKSSDTGEREKSPVINDDNSACAEDWTLLQNEETEKQEVKSIEPEKKEAEKMPMYPSLEKVEAQPEVSNQAASSIKQEEGNVIHTNDPTIINALIKMQAMGFTNEGGWLERLLVTKKGNINEALDALYPFTRQ</sequence>
<dbReference type="GO" id="GO:0044753">
    <property type="term" value="C:amphisome"/>
    <property type="evidence" value="ECO:0007669"/>
    <property type="project" value="TreeGrafter"/>
</dbReference>
<dbReference type="Pfam" id="PF00564">
    <property type="entry name" value="PB1"/>
    <property type="match status" value="1"/>
</dbReference>
<dbReference type="GO" id="GO:0005080">
    <property type="term" value="F:protein kinase C binding"/>
    <property type="evidence" value="ECO:0007669"/>
    <property type="project" value="TreeGrafter"/>
</dbReference>
<dbReference type="AlphaFoldDB" id="A0AAV2B456"/>
<feature type="region of interest" description="Disordered" evidence="9">
    <location>
        <begin position="379"/>
        <end position="402"/>
    </location>
</feature>
<keyword evidence="13" id="KW-1185">Reference proteome</keyword>
<proteinExistence type="predicted"/>
<evidence type="ECO:0000259" key="11">
    <source>
        <dbReference type="PROSITE" id="PS51745"/>
    </source>
</evidence>
<dbReference type="Pfam" id="PF00569">
    <property type="entry name" value="ZZ"/>
    <property type="match status" value="1"/>
</dbReference>
<evidence type="ECO:0000313" key="13">
    <source>
        <dbReference type="Proteomes" id="UP001497382"/>
    </source>
</evidence>
<keyword evidence="4" id="KW-0479">Metal-binding</keyword>
<feature type="region of interest" description="Disordered" evidence="9">
    <location>
        <begin position="250"/>
        <end position="312"/>
    </location>
</feature>
<feature type="compositionally biased region" description="Basic and acidic residues" evidence="9">
    <location>
        <begin position="341"/>
        <end position="358"/>
    </location>
</feature>
<keyword evidence="3" id="KW-0963">Cytoplasm</keyword>
<accession>A0AAV2B456</accession>
<comment type="subcellular location">
    <subcellularLocation>
        <location evidence="2">Cytoplasm</location>
    </subcellularLocation>
    <subcellularLocation>
        <location evidence="1">Nucleus</location>
    </subcellularLocation>
</comment>
<feature type="region of interest" description="Disordered" evidence="9">
    <location>
        <begin position="341"/>
        <end position="367"/>
    </location>
</feature>
<dbReference type="InterPro" id="IPR000433">
    <property type="entry name" value="Znf_ZZ"/>
</dbReference>
<dbReference type="Pfam" id="PF16577">
    <property type="entry name" value="UBA_5"/>
    <property type="match status" value="1"/>
</dbReference>
<dbReference type="SMART" id="SM00291">
    <property type="entry name" value="ZnF_ZZ"/>
    <property type="match status" value="1"/>
</dbReference>
<keyword evidence="7" id="KW-0539">Nucleus</keyword>
<dbReference type="GO" id="GO:0008270">
    <property type="term" value="F:zinc ion binding"/>
    <property type="evidence" value="ECO:0007669"/>
    <property type="project" value="UniProtKB-KW"/>
</dbReference>
<dbReference type="SUPFAM" id="SSF54277">
    <property type="entry name" value="CAD &amp; PB1 domains"/>
    <property type="match status" value="1"/>
</dbReference>
<evidence type="ECO:0000256" key="1">
    <source>
        <dbReference type="ARBA" id="ARBA00004123"/>
    </source>
</evidence>
<dbReference type="PANTHER" id="PTHR15090">
    <property type="entry name" value="SEQUESTOSOME 1-RELATED"/>
    <property type="match status" value="1"/>
</dbReference>
<evidence type="ECO:0000259" key="10">
    <source>
        <dbReference type="PROSITE" id="PS50135"/>
    </source>
</evidence>
<dbReference type="InterPro" id="IPR009060">
    <property type="entry name" value="UBA-like_sf"/>
</dbReference>
<keyword evidence="6" id="KW-0862">Zinc</keyword>
<evidence type="ECO:0000256" key="9">
    <source>
        <dbReference type="SAM" id="MobiDB-lite"/>
    </source>
</evidence>
<dbReference type="GO" id="GO:0000423">
    <property type="term" value="P:mitophagy"/>
    <property type="evidence" value="ECO:0007669"/>
    <property type="project" value="TreeGrafter"/>
</dbReference>
<dbReference type="PROSITE" id="PS51745">
    <property type="entry name" value="PB1"/>
    <property type="match status" value="1"/>
</dbReference>
<evidence type="ECO:0000313" key="12">
    <source>
        <dbReference type="EMBL" id="CAL1289953.1"/>
    </source>
</evidence>
<dbReference type="PROSITE" id="PS01357">
    <property type="entry name" value="ZF_ZZ_1"/>
    <property type="match status" value="1"/>
</dbReference>
<dbReference type="PANTHER" id="PTHR15090:SF0">
    <property type="entry name" value="SEQUESTOSOME-1"/>
    <property type="match status" value="1"/>
</dbReference>
<keyword evidence="5 8" id="KW-0863">Zinc-finger</keyword>
<dbReference type="InterPro" id="IPR043145">
    <property type="entry name" value="Znf_ZZ_sf"/>
</dbReference>
<dbReference type="GO" id="GO:0007032">
    <property type="term" value="P:endosome organization"/>
    <property type="evidence" value="ECO:0007669"/>
    <property type="project" value="TreeGrafter"/>
</dbReference>
<dbReference type="CDD" id="cd02340">
    <property type="entry name" value="ZZ_NBR1_like"/>
    <property type="match status" value="1"/>
</dbReference>
<reference evidence="12 13" key="1">
    <citation type="submission" date="2024-04" db="EMBL/GenBank/DDBJ databases">
        <authorList>
            <person name="Rising A."/>
            <person name="Reimegard J."/>
            <person name="Sonavane S."/>
            <person name="Akerstrom W."/>
            <person name="Nylinder S."/>
            <person name="Hedman E."/>
            <person name="Kallberg Y."/>
        </authorList>
    </citation>
    <scope>NUCLEOTIDE SEQUENCE [LARGE SCALE GENOMIC DNA]</scope>
</reference>
<evidence type="ECO:0000256" key="5">
    <source>
        <dbReference type="ARBA" id="ARBA00022771"/>
    </source>
</evidence>
<evidence type="ECO:0000256" key="8">
    <source>
        <dbReference type="PROSITE-ProRule" id="PRU00228"/>
    </source>
</evidence>
<dbReference type="SUPFAM" id="SSF57850">
    <property type="entry name" value="RING/U-box"/>
    <property type="match status" value="1"/>
</dbReference>
<evidence type="ECO:0000256" key="2">
    <source>
        <dbReference type="ARBA" id="ARBA00004496"/>
    </source>
</evidence>
<dbReference type="SMART" id="SM00666">
    <property type="entry name" value="PB1"/>
    <property type="match status" value="1"/>
</dbReference>
<dbReference type="GO" id="GO:0016235">
    <property type="term" value="C:aggresome"/>
    <property type="evidence" value="ECO:0007669"/>
    <property type="project" value="TreeGrafter"/>
</dbReference>
<dbReference type="InterPro" id="IPR052260">
    <property type="entry name" value="Autophagy_Rcpt_SigReg"/>
</dbReference>
<protein>
    <recommendedName>
        <fullName evidence="14">Sequestosome-1</fullName>
    </recommendedName>
</protein>
<dbReference type="GO" id="GO:0005634">
    <property type="term" value="C:nucleus"/>
    <property type="evidence" value="ECO:0007669"/>
    <property type="project" value="UniProtKB-SubCell"/>
</dbReference>
<dbReference type="PROSITE" id="PS50135">
    <property type="entry name" value="ZF_ZZ_2"/>
    <property type="match status" value="1"/>
</dbReference>
<evidence type="ECO:0000256" key="4">
    <source>
        <dbReference type="ARBA" id="ARBA00022723"/>
    </source>
</evidence>
<dbReference type="FunFam" id="3.10.20.90:FF:000320">
    <property type="entry name" value="Predicted protein"/>
    <property type="match status" value="1"/>
</dbReference>
<dbReference type="InterPro" id="IPR033741">
    <property type="entry name" value="SQSTM_UBA"/>
</dbReference>
<dbReference type="SUPFAM" id="SSF46934">
    <property type="entry name" value="UBA-like"/>
    <property type="match status" value="1"/>
</dbReference>
<feature type="compositionally biased region" description="Basic and acidic residues" evidence="9">
    <location>
        <begin position="379"/>
        <end position="397"/>
    </location>
</feature>
<dbReference type="Proteomes" id="UP001497382">
    <property type="component" value="Unassembled WGS sequence"/>
</dbReference>
<dbReference type="Gene3D" id="3.30.60.90">
    <property type="match status" value="1"/>
</dbReference>
<dbReference type="InterPro" id="IPR000270">
    <property type="entry name" value="PB1_dom"/>
</dbReference>
<feature type="compositionally biased region" description="Basic and acidic residues" evidence="9">
    <location>
        <begin position="259"/>
        <end position="276"/>
    </location>
</feature>
<gene>
    <name evidence="12" type="ORF">LARSCL_LOCUS16221</name>
</gene>
<feature type="compositionally biased region" description="Basic and acidic residues" evidence="9">
    <location>
        <begin position="285"/>
        <end position="312"/>
    </location>
</feature>